<dbReference type="Gene3D" id="3.40.980.20">
    <property type="entry name" value="Four-carbon acid sugar kinase, nucleotide binding domain"/>
    <property type="match status" value="1"/>
</dbReference>
<evidence type="ECO:0000259" key="8">
    <source>
        <dbReference type="Pfam" id="PF17042"/>
    </source>
</evidence>
<keyword evidence="4 9" id="KW-0418">Kinase</keyword>
<dbReference type="Proteomes" id="UP001165366">
    <property type="component" value="Unassembled WGS sequence"/>
</dbReference>
<proteinExistence type="inferred from homology"/>
<dbReference type="Pfam" id="PF17042">
    <property type="entry name" value="NBD_C"/>
    <property type="match status" value="1"/>
</dbReference>
<reference evidence="9" key="2">
    <citation type="submission" date="2024-05" db="EMBL/GenBank/DDBJ databases">
        <title>Rhodohalobacter halophilus gen. nov., sp. nov., a moderately halophilic member of the family Balneolaceae.</title>
        <authorList>
            <person name="Xia J."/>
        </authorList>
    </citation>
    <scope>NUCLEOTIDE SEQUENCE</scope>
    <source>
        <strain evidence="9">WB101</strain>
    </source>
</reference>
<keyword evidence="6" id="KW-0119">Carbohydrate metabolism</keyword>
<feature type="domain" description="Four-carbon acid sugar kinase nucleotide binding" evidence="8">
    <location>
        <begin position="241"/>
        <end position="401"/>
    </location>
</feature>
<evidence type="ECO:0000256" key="1">
    <source>
        <dbReference type="ARBA" id="ARBA00005715"/>
    </source>
</evidence>
<keyword evidence="3" id="KW-0547">Nucleotide-binding</keyword>
<dbReference type="RefSeq" id="WP_237852356.1">
    <property type="nucleotide sequence ID" value="NZ_JAKLWS010000002.1"/>
</dbReference>
<evidence type="ECO:0000256" key="5">
    <source>
        <dbReference type="ARBA" id="ARBA00022840"/>
    </source>
</evidence>
<keyword evidence="2" id="KW-0808">Transferase</keyword>
<dbReference type="Gene3D" id="3.40.50.10840">
    <property type="entry name" value="Putative sugar-binding, N-terminal domain"/>
    <property type="match status" value="1"/>
</dbReference>
<feature type="domain" description="Four-carbon acid sugar kinase N-terminal" evidence="7">
    <location>
        <begin position="4"/>
        <end position="215"/>
    </location>
</feature>
<dbReference type="InterPro" id="IPR010737">
    <property type="entry name" value="4-carb_acid_sugar_kinase_N"/>
</dbReference>
<comment type="similarity">
    <text evidence="1">Belongs to the four-carbon acid sugar kinase family.</text>
</comment>
<dbReference type="EMBL" id="JAKLWS010000002">
    <property type="protein sequence ID" value="MCG2587512.1"/>
    <property type="molecule type" value="Genomic_DNA"/>
</dbReference>
<reference evidence="9" key="1">
    <citation type="submission" date="2022-01" db="EMBL/GenBank/DDBJ databases">
        <authorList>
            <person name="Wang Y."/>
        </authorList>
    </citation>
    <scope>NUCLEOTIDE SEQUENCE</scope>
    <source>
        <strain evidence="9">WB101</strain>
    </source>
</reference>
<dbReference type="GO" id="GO:0016301">
    <property type="term" value="F:kinase activity"/>
    <property type="evidence" value="ECO:0007669"/>
    <property type="project" value="UniProtKB-KW"/>
</dbReference>
<dbReference type="Pfam" id="PF07005">
    <property type="entry name" value="SBD_N"/>
    <property type="match status" value="1"/>
</dbReference>
<evidence type="ECO:0000313" key="9">
    <source>
        <dbReference type="EMBL" id="MCG2587512.1"/>
    </source>
</evidence>
<evidence type="ECO:0000256" key="3">
    <source>
        <dbReference type="ARBA" id="ARBA00022741"/>
    </source>
</evidence>
<keyword evidence="5" id="KW-0067">ATP-binding</keyword>
<gene>
    <name evidence="9" type="ORF">L6773_02960</name>
</gene>
<evidence type="ECO:0000256" key="6">
    <source>
        <dbReference type="ARBA" id="ARBA00023277"/>
    </source>
</evidence>
<name>A0ABS9K9M4_9BACT</name>
<evidence type="ECO:0000256" key="4">
    <source>
        <dbReference type="ARBA" id="ARBA00022777"/>
    </source>
</evidence>
<dbReference type="InterPro" id="IPR037051">
    <property type="entry name" value="4-carb_acid_sugar_kinase_N_sf"/>
</dbReference>
<accession>A0ABS9K9M4</accession>
<protein>
    <submittedName>
        <fullName evidence="9">Four-carbon acid sugar kinase family protein</fullName>
    </submittedName>
</protein>
<sequence>MVELLIIADDLTGAIETGVQLAKQGISARVIHNPGTDLHQSLQKIDSTVVVYNTESRHIEQRLAARRVGQVVKISRERGIKHFYKKTDSTMRGNIGAELQAFQEETGQNSIPFIPAHPKLKRFTKEGYHYIGEQLLHQTEFGNDPLEPIEISFLPDLLQKQTNLKISLIYKAGYDSLPKINGILVFDCQSVKDLEKIATDLIKNNLHKSIAGSAAMCELTPVLFNLKSKRLKLPELNKPTLLVNGSLNKISLNQVKFAHEKGIKIITLPEHLLSSKNYKKDPDFRQILTDIHEEIQAGRNVILSSSDIRAEPNNKNNDKVEYEVVSKQIGSIIAEIFNELHISSLFVIGGDTLMGIMDRMNCDAIAPLTEILPGVGLSMASVKNQSIQILTKPGGYGNKDVIVQTFNVIKESNQ</sequence>
<evidence type="ECO:0000313" key="10">
    <source>
        <dbReference type="Proteomes" id="UP001165366"/>
    </source>
</evidence>
<evidence type="ECO:0000256" key="2">
    <source>
        <dbReference type="ARBA" id="ARBA00022679"/>
    </source>
</evidence>
<evidence type="ECO:0000259" key="7">
    <source>
        <dbReference type="Pfam" id="PF07005"/>
    </source>
</evidence>
<comment type="caution">
    <text evidence="9">The sequence shown here is derived from an EMBL/GenBank/DDBJ whole genome shotgun (WGS) entry which is preliminary data.</text>
</comment>
<dbReference type="InterPro" id="IPR042213">
    <property type="entry name" value="NBD_C_sf"/>
</dbReference>
<dbReference type="SUPFAM" id="SSF142764">
    <property type="entry name" value="YgbK-like"/>
    <property type="match status" value="1"/>
</dbReference>
<organism evidence="9 10">
    <name type="scientific">Rhodohalobacter sulfatireducens</name>
    <dbReference type="NCBI Taxonomy" id="2911366"/>
    <lineage>
        <taxon>Bacteria</taxon>
        <taxon>Pseudomonadati</taxon>
        <taxon>Balneolota</taxon>
        <taxon>Balneolia</taxon>
        <taxon>Balneolales</taxon>
        <taxon>Balneolaceae</taxon>
        <taxon>Rhodohalobacter</taxon>
    </lineage>
</organism>
<dbReference type="InterPro" id="IPR031475">
    <property type="entry name" value="NBD_C"/>
</dbReference>
<keyword evidence="10" id="KW-1185">Reference proteome</keyword>